<keyword evidence="2" id="KW-1185">Reference proteome</keyword>
<proteinExistence type="predicted"/>
<comment type="caution">
    <text evidence="1">The sequence shown here is derived from an EMBL/GenBank/DDBJ whole genome shotgun (WGS) entry which is preliminary data.</text>
</comment>
<protein>
    <submittedName>
        <fullName evidence="1">Uncharacterized protein</fullName>
    </submittedName>
</protein>
<dbReference type="AlphaFoldDB" id="A0AAD5DYX6"/>
<organism evidence="1 2">
    <name type="scientific">Chlorella ohadii</name>
    <dbReference type="NCBI Taxonomy" id="2649997"/>
    <lineage>
        <taxon>Eukaryota</taxon>
        <taxon>Viridiplantae</taxon>
        <taxon>Chlorophyta</taxon>
        <taxon>core chlorophytes</taxon>
        <taxon>Trebouxiophyceae</taxon>
        <taxon>Chlorellales</taxon>
        <taxon>Chlorellaceae</taxon>
        <taxon>Chlorella clade</taxon>
        <taxon>Chlorella</taxon>
    </lineage>
</organism>
<sequence>MLMSGNQGCQLAGSAAAKIATPEPASFGRAAQLAHGRAERAVAIGAPEGDSICTVPLSPRQRECLARGQAFKANLPSAEPQQGPNPFDAPFVSPITTARDPVFFEYAARTPTDKVGAHAYHYLYNRYLPHARLHDLNILEIGLGCNMEYGAGASLKIWRALLPCANISFIDYDAACAEKYKTQIESEGGGRLYIGSQDDPKLLAQIVADAQAAGGFDMIVDDGSHRVNHIFASLSALWPVLKPGGVYIMEDLDEHWFVPETWAMYETGPPATLPIPLFQRLIHSINCLTKDTFAYSKDYKAWCRKEQANSIFKDVINVDCMPEACALVKGRPLAGI</sequence>
<reference evidence="1" key="1">
    <citation type="submission" date="2020-11" db="EMBL/GenBank/DDBJ databases">
        <title>Chlorella ohadii genome sequencing and assembly.</title>
        <authorList>
            <person name="Murik O."/>
            <person name="Treves H."/>
            <person name="Kedem I."/>
            <person name="Shotland Y."/>
            <person name="Kaplan A."/>
        </authorList>
    </citation>
    <scope>NUCLEOTIDE SEQUENCE</scope>
    <source>
        <strain evidence="1">1</strain>
    </source>
</reference>
<dbReference type="InterPro" id="IPR029063">
    <property type="entry name" value="SAM-dependent_MTases_sf"/>
</dbReference>
<dbReference type="EMBL" id="JADXDR010000008">
    <property type="protein sequence ID" value="KAI7846177.1"/>
    <property type="molecule type" value="Genomic_DNA"/>
</dbReference>
<name>A0AAD5DYX6_9CHLO</name>
<dbReference type="Proteomes" id="UP001205105">
    <property type="component" value="Unassembled WGS sequence"/>
</dbReference>
<dbReference type="SUPFAM" id="SSF53335">
    <property type="entry name" value="S-adenosyl-L-methionine-dependent methyltransferases"/>
    <property type="match status" value="1"/>
</dbReference>
<evidence type="ECO:0000313" key="1">
    <source>
        <dbReference type="EMBL" id="KAI7846177.1"/>
    </source>
</evidence>
<gene>
    <name evidence="1" type="ORF">COHA_000347</name>
</gene>
<evidence type="ECO:0000313" key="2">
    <source>
        <dbReference type="Proteomes" id="UP001205105"/>
    </source>
</evidence>
<dbReference type="Gene3D" id="3.40.50.150">
    <property type="entry name" value="Vaccinia Virus protein VP39"/>
    <property type="match status" value="1"/>
</dbReference>
<accession>A0AAD5DYX6</accession>